<keyword evidence="2" id="KW-0472">Membrane</keyword>
<evidence type="ECO:0000256" key="1">
    <source>
        <dbReference type="SAM" id="MobiDB-lite"/>
    </source>
</evidence>
<dbReference type="AlphaFoldDB" id="A0A1X0NRC5"/>
<evidence type="ECO:0000256" key="2">
    <source>
        <dbReference type="SAM" id="Phobius"/>
    </source>
</evidence>
<evidence type="ECO:0000313" key="3">
    <source>
        <dbReference type="EMBL" id="ORC87265.1"/>
    </source>
</evidence>
<keyword evidence="4" id="KW-1185">Reference proteome</keyword>
<protein>
    <submittedName>
        <fullName evidence="3">Uncharacterized protein</fullName>
    </submittedName>
</protein>
<feature type="transmembrane region" description="Helical" evidence="2">
    <location>
        <begin position="148"/>
        <end position="170"/>
    </location>
</feature>
<evidence type="ECO:0000313" key="4">
    <source>
        <dbReference type="Proteomes" id="UP000192257"/>
    </source>
</evidence>
<dbReference type="RefSeq" id="XP_028881331.1">
    <property type="nucleotide sequence ID" value="XM_029027476.1"/>
</dbReference>
<organism evidence="3 4">
    <name type="scientific">Trypanosoma theileri</name>
    <dbReference type="NCBI Taxonomy" id="67003"/>
    <lineage>
        <taxon>Eukaryota</taxon>
        <taxon>Discoba</taxon>
        <taxon>Euglenozoa</taxon>
        <taxon>Kinetoplastea</taxon>
        <taxon>Metakinetoplastina</taxon>
        <taxon>Trypanosomatida</taxon>
        <taxon>Trypanosomatidae</taxon>
        <taxon>Trypanosoma</taxon>
    </lineage>
</organism>
<gene>
    <name evidence="3" type="ORF">TM35_000232360</name>
</gene>
<feature type="region of interest" description="Disordered" evidence="1">
    <location>
        <begin position="72"/>
        <end position="106"/>
    </location>
</feature>
<sequence>MTPFLAPLSPLPPGPQDKNPVGSKIAGTGLFPKASSHRSGARSPLFFFLPFSAALRALFALFFPSGPPLSPGIPKGKKENQVRESPGPGKNAHEGEEKERAGKEGTKRGRPPVFFFLCGVWVFLLFSCLLPPFAAVRGGESLCAASMVLLGFSKGGCFAPLAVLFMVFPISPARVK</sequence>
<keyword evidence="2" id="KW-1133">Transmembrane helix</keyword>
<keyword evidence="2" id="KW-0812">Transmembrane</keyword>
<accession>A0A1X0NRC5</accession>
<dbReference type="EMBL" id="NBCO01000023">
    <property type="protein sequence ID" value="ORC87265.1"/>
    <property type="molecule type" value="Genomic_DNA"/>
</dbReference>
<proteinExistence type="predicted"/>
<dbReference type="GeneID" id="39987256"/>
<name>A0A1X0NRC5_9TRYP</name>
<dbReference type="VEuPathDB" id="TriTrypDB:TM35_000232360"/>
<dbReference type="Proteomes" id="UP000192257">
    <property type="component" value="Unassembled WGS sequence"/>
</dbReference>
<reference evidence="3 4" key="1">
    <citation type="submission" date="2017-03" db="EMBL/GenBank/DDBJ databases">
        <title>An alternative strategy for trypanosome survival in the mammalian bloodstream revealed through genome and transcriptome analysis of the ubiquitous bovine parasite Trypanosoma (Megatrypanum) theileri.</title>
        <authorList>
            <person name="Kelly S."/>
            <person name="Ivens A."/>
            <person name="Mott A."/>
            <person name="O'Neill E."/>
            <person name="Emms D."/>
            <person name="Macleod O."/>
            <person name="Voorheis P."/>
            <person name="Matthews J."/>
            <person name="Matthews K."/>
            <person name="Carrington M."/>
        </authorList>
    </citation>
    <scope>NUCLEOTIDE SEQUENCE [LARGE SCALE GENOMIC DNA]</scope>
    <source>
        <strain evidence="3">Edinburgh</strain>
    </source>
</reference>
<feature type="region of interest" description="Disordered" evidence="1">
    <location>
        <begin position="1"/>
        <end position="26"/>
    </location>
</feature>
<comment type="caution">
    <text evidence="3">The sequence shown here is derived from an EMBL/GenBank/DDBJ whole genome shotgun (WGS) entry which is preliminary data.</text>
</comment>
<feature type="compositionally biased region" description="Basic and acidic residues" evidence="1">
    <location>
        <begin position="91"/>
        <end position="106"/>
    </location>
</feature>
<feature type="transmembrane region" description="Helical" evidence="2">
    <location>
        <begin position="113"/>
        <end position="136"/>
    </location>
</feature>